<dbReference type="AlphaFoldDB" id="A0A2C5Z3F9"/>
<evidence type="ECO:0000313" key="3">
    <source>
        <dbReference type="Proteomes" id="UP000226431"/>
    </source>
</evidence>
<evidence type="ECO:0000313" key="2">
    <source>
        <dbReference type="EMBL" id="PHH73894.1"/>
    </source>
</evidence>
<dbReference type="STRING" id="2004952.A0A2C5Z3F9"/>
<gene>
    <name evidence="2" type="ORF">CDD80_3514</name>
</gene>
<proteinExistence type="predicted"/>
<dbReference type="OrthoDB" id="4919781at2759"/>
<evidence type="ECO:0000256" key="1">
    <source>
        <dbReference type="SAM" id="MobiDB-lite"/>
    </source>
</evidence>
<protein>
    <submittedName>
        <fullName evidence="2">Uncharacterized protein</fullName>
    </submittedName>
</protein>
<feature type="compositionally biased region" description="Basic and acidic residues" evidence="1">
    <location>
        <begin position="406"/>
        <end position="423"/>
    </location>
</feature>
<dbReference type="EMBL" id="NJES01000311">
    <property type="protein sequence ID" value="PHH73894.1"/>
    <property type="molecule type" value="Genomic_DNA"/>
</dbReference>
<feature type="compositionally biased region" description="Polar residues" evidence="1">
    <location>
        <begin position="425"/>
        <end position="436"/>
    </location>
</feature>
<feature type="compositionally biased region" description="Basic and acidic residues" evidence="1">
    <location>
        <begin position="380"/>
        <end position="396"/>
    </location>
</feature>
<dbReference type="Proteomes" id="UP000226431">
    <property type="component" value="Unassembled WGS sequence"/>
</dbReference>
<keyword evidence="3" id="KW-1185">Reference proteome</keyword>
<sequence length="479" mass="55799">MSLASSKTASVHETSAAEVEAMDDSELIAFIKRHRDSRDVIRLPITDWDELSEDHRHQLGERIESWERWRDFGPEIEAYDELVGDGGRPIYSADLLLKEGTIHPWRYERLRHQWTTANGMGCADALAGQLHRWKEFRQWQRLNRGVAQLPVRLPDGLKSIKLTDELAQLERIYKYSDDRDRHGRPRREVRELACHDFPTHMEAVKRRLARHGLTRPLLLKEDAKEQDRLTTWMEYFDFEYFGLDKYQALAEEKRLDRDKAWIEIVAAHVVELRELASFRQASERFGHTSAELAPHDKAVEDAKMTLNFIYTETQEDEDIFDKMFTIHGRVESYVWDWKQGTEFQTYANKYLTARTDVLVLEERLQWILKQIPLIEAESEAETRGSKRSRTAEEKGTAKRQTTSRSDAVREPRRSARIAARHDASSLANKAPVSSGQMKKKKKKKKSRVSTGERRSRRILAAKGDEVQRSRKVRSMPSGS</sequence>
<comment type="caution">
    <text evidence="2">The sequence shown here is derived from an EMBL/GenBank/DDBJ whole genome shotgun (WGS) entry which is preliminary data.</text>
</comment>
<organism evidence="2 3">
    <name type="scientific">Ophiocordyceps camponoti-rufipedis</name>
    <dbReference type="NCBI Taxonomy" id="2004952"/>
    <lineage>
        <taxon>Eukaryota</taxon>
        <taxon>Fungi</taxon>
        <taxon>Dikarya</taxon>
        <taxon>Ascomycota</taxon>
        <taxon>Pezizomycotina</taxon>
        <taxon>Sordariomycetes</taxon>
        <taxon>Hypocreomycetidae</taxon>
        <taxon>Hypocreales</taxon>
        <taxon>Ophiocordycipitaceae</taxon>
        <taxon>Ophiocordyceps</taxon>
    </lineage>
</organism>
<accession>A0A2C5Z3F9</accession>
<reference evidence="2 3" key="1">
    <citation type="submission" date="2017-06" db="EMBL/GenBank/DDBJ databases">
        <title>Ant-infecting Ophiocordyceps genomes reveal a high diversity of potential behavioral manipulation genes and a possible major role for enterotoxins.</title>
        <authorList>
            <person name="De Bekker C."/>
            <person name="Evans H.C."/>
            <person name="Brachmann A."/>
            <person name="Hughes D.P."/>
        </authorList>
    </citation>
    <scope>NUCLEOTIDE SEQUENCE [LARGE SCALE GENOMIC DNA]</scope>
    <source>
        <strain evidence="2 3">Map16</strain>
    </source>
</reference>
<feature type="region of interest" description="Disordered" evidence="1">
    <location>
        <begin position="377"/>
        <end position="479"/>
    </location>
</feature>
<feature type="compositionally biased region" description="Basic residues" evidence="1">
    <location>
        <begin position="437"/>
        <end position="447"/>
    </location>
</feature>
<name>A0A2C5Z3F9_9HYPO</name>